<comment type="similarity">
    <text evidence="4">Belongs to the arginase family.</text>
</comment>
<dbReference type="Pfam" id="PF00491">
    <property type="entry name" value="Arginase"/>
    <property type="match status" value="1"/>
</dbReference>
<name>A0A2A7UX33_COMTR</name>
<dbReference type="EMBL" id="PDEA01000001">
    <property type="protein sequence ID" value="PEH89813.1"/>
    <property type="molecule type" value="Genomic_DNA"/>
</dbReference>
<dbReference type="GeneID" id="80802018"/>
<dbReference type="AlphaFoldDB" id="A0A2A7UX33"/>
<dbReference type="GO" id="GO:0004053">
    <property type="term" value="F:arginase activity"/>
    <property type="evidence" value="ECO:0007669"/>
    <property type="project" value="TreeGrafter"/>
</dbReference>
<comment type="caution">
    <text evidence="5">The sequence shown here is derived from an EMBL/GenBank/DDBJ whole genome shotgun (WGS) entry which is preliminary data.</text>
</comment>
<reference evidence="6" key="1">
    <citation type="submission" date="2017-09" db="EMBL/GenBank/DDBJ databases">
        <title>FDA dAtabase for Regulatory Grade micrObial Sequences (FDA-ARGOS): Supporting development and validation of Infectious Disease Dx tests.</title>
        <authorList>
            <person name="Minogue T."/>
            <person name="Wolcott M."/>
            <person name="Wasieloski L."/>
            <person name="Aguilar W."/>
            <person name="Moore D."/>
            <person name="Tallon L."/>
            <person name="Sadzewicz L."/>
            <person name="Ott S."/>
            <person name="Zhao X."/>
            <person name="Nagaraj S."/>
            <person name="Vavikolanu K."/>
            <person name="Aluvathingal J."/>
            <person name="Nadendla S."/>
            <person name="Sichtig H."/>
        </authorList>
    </citation>
    <scope>NUCLEOTIDE SEQUENCE [LARGE SCALE GENOMIC DNA]</scope>
    <source>
        <strain evidence="6">FDAARGOS_394</strain>
    </source>
</reference>
<dbReference type="PROSITE" id="PS51409">
    <property type="entry name" value="ARGINASE_2"/>
    <property type="match status" value="1"/>
</dbReference>
<evidence type="ECO:0000313" key="5">
    <source>
        <dbReference type="EMBL" id="PEH89813.1"/>
    </source>
</evidence>
<sequence>MSISPSRTLRLNIAQWQGSDRPDYLIGGRVLAALAPAASGPEVTIDVPPSAAAVRPVTDSIASKADLLTIAERAMTAIRQHQPQAIVTLGGDCLVDLAPMAYLNEQYGDDLAILWVDAHPDIAGTTQMRNAHAHVLGMLMGEGDPDFGRLVKRPIRPEQVLYVGLTETTPYETEFLDQRQMQRLSPEQIAQSPDAVVSWLRQTGTTKVAVHFDLDVLDAARYSFLLFNDPAAAASTWDGVAQGRMRLEDIARILQQANEVAEVVGLAIAEYLPWDAIQLAKALRTLPLLNR</sequence>
<dbReference type="OrthoDB" id="9789727at2"/>
<evidence type="ECO:0000256" key="1">
    <source>
        <dbReference type="ARBA" id="ARBA00022723"/>
    </source>
</evidence>
<keyword evidence="6" id="KW-1185">Reference proteome</keyword>
<evidence type="ECO:0000256" key="2">
    <source>
        <dbReference type="ARBA" id="ARBA00022801"/>
    </source>
</evidence>
<evidence type="ECO:0000256" key="4">
    <source>
        <dbReference type="PROSITE-ProRule" id="PRU00742"/>
    </source>
</evidence>
<dbReference type="InterPro" id="IPR023696">
    <property type="entry name" value="Ureohydrolase_dom_sf"/>
</dbReference>
<accession>A0A2A7UX33</accession>
<dbReference type="Gene3D" id="3.40.800.10">
    <property type="entry name" value="Ureohydrolase domain"/>
    <property type="match status" value="1"/>
</dbReference>
<keyword evidence="1" id="KW-0479">Metal-binding</keyword>
<organism evidence="5 6">
    <name type="scientific">Comamonas terrigena</name>
    <dbReference type="NCBI Taxonomy" id="32013"/>
    <lineage>
        <taxon>Bacteria</taxon>
        <taxon>Pseudomonadati</taxon>
        <taxon>Pseudomonadota</taxon>
        <taxon>Betaproteobacteria</taxon>
        <taxon>Burkholderiales</taxon>
        <taxon>Comamonadaceae</taxon>
        <taxon>Comamonas</taxon>
    </lineage>
</organism>
<keyword evidence="3" id="KW-0464">Manganese</keyword>
<dbReference type="RefSeq" id="WP_066533035.1">
    <property type="nucleotide sequence ID" value="NZ_PDEA01000001.1"/>
</dbReference>
<dbReference type="CDD" id="cd09999">
    <property type="entry name" value="Arginase-like_1"/>
    <property type="match status" value="1"/>
</dbReference>
<dbReference type="PANTHER" id="PTHR43782">
    <property type="entry name" value="ARGINASE"/>
    <property type="match status" value="1"/>
</dbReference>
<dbReference type="InterPro" id="IPR006035">
    <property type="entry name" value="Ureohydrolase"/>
</dbReference>
<dbReference type="SUPFAM" id="SSF52768">
    <property type="entry name" value="Arginase/deacetylase"/>
    <property type="match status" value="1"/>
</dbReference>
<evidence type="ECO:0000256" key="3">
    <source>
        <dbReference type="ARBA" id="ARBA00023211"/>
    </source>
</evidence>
<keyword evidence="2" id="KW-0378">Hydrolase</keyword>
<evidence type="ECO:0000313" key="6">
    <source>
        <dbReference type="Proteomes" id="UP000220246"/>
    </source>
</evidence>
<dbReference type="STRING" id="1219032.GCA_001515545_00454"/>
<gene>
    <name evidence="5" type="ORF">CRM82_15450</name>
</gene>
<dbReference type="Proteomes" id="UP000220246">
    <property type="component" value="Unassembled WGS sequence"/>
</dbReference>
<protein>
    <submittedName>
        <fullName evidence="5">Arginase</fullName>
    </submittedName>
</protein>
<dbReference type="GO" id="GO:0030145">
    <property type="term" value="F:manganese ion binding"/>
    <property type="evidence" value="ECO:0007669"/>
    <property type="project" value="TreeGrafter"/>
</dbReference>
<dbReference type="PANTHER" id="PTHR43782:SF3">
    <property type="entry name" value="ARGINASE"/>
    <property type="match status" value="1"/>
</dbReference>
<dbReference type="GO" id="GO:0005829">
    <property type="term" value="C:cytosol"/>
    <property type="evidence" value="ECO:0007669"/>
    <property type="project" value="TreeGrafter"/>
</dbReference>
<proteinExistence type="inferred from homology"/>